<dbReference type="PANTHER" id="PTHR11215">
    <property type="entry name" value="METAL DEPENDENT HYDROLASE - RELATED"/>
    <property type="match status" value="1"/>
</dbReference>
<dbReference type="InterPro" id="IPR003226">
    <property type="entry name" value="MYG1_exonuclease"/>
</dbReference>
<evidence type="ECO:0000313" key="4">
    <source>
        <dbReference type="Proteomes" id="UP000028821"/>
    </source>
</evidence>
<dbReference type="Pfam" id="PF03690">
    <property type="entry name" value="MYG1_exonuc"/>
    <property type="match status" value="2"/>
</dbReference>
<protein>
    <submittedName>
        <fullName evidence="3">Putative GAMM1 protein</fullName>
    </submittedName>
</protein>
<dbReference type="GO" id="GO:0005634">
    <property type="term" value="C:nucleus"/>
    <property type="evidence" value="ECO:0007669"/>
    <property type="project" value="TreeGrafter"/>
</dbReference>
<name>A0A086R0E5_TOXGO</name>
<organism evidence="3 4">
    <name type="scientific">Toxoplasma gondii MAS</name>
    <dbReference type="NCBI Taxonomy" id="943118"/>
    <lineage>
        <taxon>Eukaryota</taxon>
        <taxon>Sar</taxon>
        <taxon>Alveolata</taxon>
        <taxon>Apicomplexa</taxon>
        <taxon>Conoidasida</taxon>
        <taxon>Coccidia</taxon>
        <taxon>Eucoccidiorida</taxon>
        <taxon>Eimeriorina</taxon>
        <taxon>Sarcocystidae</taxon>
        <taxon>Toxoplasma</taxon>
    </lineage>
</organism>
<dbReference type="Proteomes" id="UP000028821">
    <property type="component" value="Unassembled WGS sequence"/>
</dbReference>
<gene>
    <name evidence="3" type="ORF">TGMAS_315250</name>
</gene>
<sequence length="623" mass="69494">MLIPRSATRSFVLEIRNFVACDRRATRRQPTRFPLCSGASGVDRAYSLGHSVRHYHMPLATNYRVQVSPFFGRGGRRASFLSASAVQQNITESCRRSSRPARIGLRGWCLFLLFRNLFLSNPWNISLSRGSLSRVLPTAGPGASSTWALPSFSRFSPYPAFCFPLCNFTNSQSSAIPLKQSFSSVSRFAQFQAAPDEPRFRPAKMTTAEAPRRPVIGTHSGKFHEDEVLATVMLLSLPEFQNARVVRSRDPAVLATCDIVVDVGAEYDPEKRRFDHHQKSFTLTFYEESPTASDTLDSGNKDGGKDDGGQVSSERRRDAAGNGKVEEKACKKAAVTKLSSAGLIYKHFGKDILRHRFGLTSPELLDCVFEKLYTSFVEAVDAIDNGVSIASNGSPLLYKDSTNLSSRVSRCYPPWNLEELRATRPQDKRLRIAEADLYPAEVEGGSVEEVHGFRKAMKLVDAEFEDAVSSIVDVWLPARQLVLDAVQERTKVHSSGRIVKLKQWCPFQEHLHEIEAELQLDYPILFCLYPDLKNGTIEGWRVYAVNEKDQLFKSRLPLLEKLRGLRESELGKAVLTDERTQKSEDMSDSDFIHCHATGFIGGTKTLSAAMAMATLTMKDAGLC</sequence>
<dbReference type="EMBL" id="AEXC02000022">
    <property type="protein sequence ID" value="KFH18327.1"/>
    <property type="molecule type" value="Genomic_DNA"/>
</dbReference>
<comment type="caution">
    <text evidence="3">The sequence shown here is derived from an EMBL/GenBank/DDBJ whole genome shotgun (WGS) entry which is preliminary data.</text>
</comment>
<dbReference type="OrthoDB" id="10265310at2759"/>
<feature type="compositionally biased region" description="Basic and acidic residues" evidence="2">
    <location>
        <begin position="299"/>
        <end position="324"/>
    </location>
</feature>
<dbReference type="GO" id="GO:0005737">
    <property type="term" value="C:cytoplasm"/>
    <property type="evidence" value="ECO:0007669"/>
    <property type="project" value="TreeGrafter"/>
</dbReference>
<reference evidence="3 4" key="1">
    <citation type="submission" date="2014-04" db="EMBL/GenBank/DDBJ databases">
        <authorList>
            <person name="Sibley D."/>
            <person name="Venepally P."/>
            <person name="Karamycheva S."/>
            <person name="Hadjithomas M."/>
            <person name="Khan A."/>
            <person name="Brunk B."/>
            <person name="Roos D."/>
            <person name="Caler E."/>
            <person name="Lorenzi H."/>
        </authorList>
    </citation>
    <scope>NUCLEOTIDE SEQUENCE [LARGE SCALE GENOMIC DNA]</scope>
    <source>
        <strain evidence="3 4">MAS</strain>
    </source>
</reference>
<evidence type="ECO:0000256" key="1">
    <source>
        <dbReference type="ARBA" id="ARBA00010105"/>
    </source>
</evidence>
<evidence type="ECO:0000256" key="2">
    <source>
        <dbReference type="SAM" id="MobiDB-lite"/>
    </source>
</evidence>
<feature type="region of interest" description="Disordered" evidence="2">
    <location>
        <begin position="290"/>
        <end position="324"/>
    </location>
</feature>
<evidence type="ECO:0000313" key="3">
    <source>
        <dbReference type="EMBL" id="KFH18327.1"/>
    </source>
</evidence>
<dbReference type="VEuPathDB" id="ToxoDB:TGMAS_315250"/>
<dbReference type="AlphaFoldDB" id="A0A086R0E5"/>
<accession>A0A086R0E5</accession>
<proteinExistence type="inferred from homology"/>
<dbReference type="PANTHER" id="PTHR11215:SF1">
    <property type="entry name" value="MYG1 EXONUCLEASE"/>
    <property type="match status" value="1"/>
</dbReference>
<comment type="similarity">
    <text evidence="1">Belongs to the MYG1 family.</text>
</comment>